<accession>A0A9D9H325</accession>
<dbReference type="PANTHER" id="PTHR30591:SF1">
    <property type="entry name" value="RECBCD ENZYME SUBUNIT RECC"/>
    <property type="match status" value="1"/>
</dbReference>
<organism evidence="12 13">
    <name type="scientific">Candidatus Pullibacteroides excrementavium</name>
    <dbReference type="NCBI Taxonomy" id="2840905"/>
    <lineage>
        <taxon>Bacteria</taxon>
        <taxon>Pseudomonadati</taxon>
        <taxon>Bacteroidota</taxon>
        <taxon>Bacteroidia</taxon>
        <taxon>Bacteroidales</taxon>
        <taxon>Candidatus Pullibacteroides</taxon>
    </lineage>
</organism>
<evidence type="ECO:0000313" key="12">
    <source>
        <dbReference type="EMBL" id="MBO8433402.1"/>
    </source>
</evidence>
<feature type="region of interest" description="Disordered" evidence="10">
    <location>
        <begin position="395"/>
        <end position="416"/>
    </location>
</feature>
<dbReference type="Pfam" id="PF12705">
    <property type="entry name" value="PDDEXK_1"/>
    <property type="match status" value="1"/>
</dbReference>
<dbReference type="GO" id="GO:0006310">
    <property type="term" value="P:DNA recombination"/>
    <property type="evidence" value="ECO:0007669"/>
    <property type="project" value="TreeGrafter"/>
</dbReference>
<sequence length="1063" mass="121779">MPRTISFTDYVCQHIQQYDLKDTNLHAVLPTLRLQRTIRQKLIRQAQTEDKLPLWLPKFESMDQIVFQWAGLRKAQPIELQVRLYQSYRHIYQQDREPARSFDQFADWGRMLVSDFNQIDNQLAPAQEIFSYIAEDKRIGSWHLDLGSSKDGSLQSHYLAFYQKLGRIYQDFTQRLIEEGCAYTGLAGRIACQNLPQLLQDGLSQNDFYLFAGLNALTAAEHRLIKSLIRAGKAEILWNADRYYMDDPVQEAGHFLREYRKDPDLNHHLQDEDIADSLKNIRLRIIECPQNTGQAKTVAQILQSLPRTEQPRTLIVLNDESLFAPLMNSLPEGTDYNVSIASPLSGTYSGSLFSTLLQAKEFIYQNQSRNLQAGFIMSLLRNPLFRRLAALKENPTGKDLRKSQSRNGENAKPDAEDCTAEDIANWMISGHQLYFSQTEFRSLFPSRNPMTDQICRFIFGQNSQNPQEAVQGRAEEGSQSAPSVAIGSALASLSFFIGIAQTLIEIDQNSTQAQQTDLFQATNPKQKLNPFETSFLKNLINEAQEQTNALRLLPEEELGPLSSLHLLQDLLSGISLNYTGNPDAPLNIMGMLETRGMDFEHVILLSMNEGFLPSTPSQESFLLYNLKKHYHIPTETEQTAMQAHHFYSLLQNCRQATLLYLGSQPGKTEKSRFLLQLEHELPDNLFQVNPADSPMPSEEGAVQGRLPAQANETVTRQEKPLATETGFCLLHPQYQPRSLRVPKSEPLLQAVRRILDKGNDRSGISFSAMSTFLQCPLRFYFQYLLRLGEPPEVSDQLDHSLKGKVFHRAMENFFTGNGPDKLDKRGRLLQQEDVDILRRHSESLLQQALEEEFSGGQYDHGANYLAFEELKIWMQRYAAALEEEIQNGELCILRCEEFMHQRENLAGNPVNLIGYADRVDTYRPAGSDKTYIRIVDYKTGKTKNLCLDDWDQLKDKDYAQAFQLLMYLYLYTSMNPEEKRPLQACICSLKNQGRMASLGGCQIEEVPMNEIMEHTRQFLDDTIRAMLDTETDFCRTENPDNCEYCHYKEFCRFNTIMENPDSE</sequence>
<reference evidence="12" key="2">
    <citation type="journal article" date="2021" name="PeerJ">
        <title>Extensive microbial diversity within the chicken gut microbiome revealed by metagenomics and culture.</title>
        <authorList>
            <person name="Gilroy R."/>
            <person name="Ravi A."/>
            <person name="Getino M."/>
            <person name="Pursley I."/>
            <person name="Horton D.L."/>
            <person name="Alikhan N.F."/>
            <person name="Baker D."/>
            <person name="Gharbi K."/>
            <person name="Hall N."/>
            <person name="Watson M."/>
            <person name="Adriaenssens E.M."/>
            <person name="Foster-Nyarko E."/>
            <person name="Jarju S."/>
            <person name="Secka A."/>
            <person name="Antonio M."/>
            <person name="Oren A."/>
            <person name="Chaudhuri R.R."/>
            <person name="La Ragione R."/>
            <person name="Hildebrand F."/>
            <person name="Pallen M.J."/>
        </authorList>
    </citation>
    <scope>NUCLEOTIDE SEQUENCE</scope>
    <source>
        <strain evidence="12">2889</strain>
    </source>
</reference>
<dbReference type="InterPro" id="IPR027417">
    <property type="entry name" value="P-loop_NTPase"/>
</dbReference>
<evidence type="ECO:0000256" key="2">
    <source>
        <dbReference type="ARBA" id="ARBA00022741"/>
    </source>
</evidence>
<evidence type="ECO:0000256" key="4">
    <source>
        <dbReference type="ARBA" id="ARBA00022801"/>
    </source>
</evidence>
<proteinExistence type="predicted"/>
<evidence type="ECO:0000256" key="7">
    <source>
        <dbReference type="ARBA" id="ARBA00022840"/>
    </source>
</evidence>
<name>A0A9D9H325_9BACT</name>
<dbReference type="GO" id="GO:0004527">
    <property type="term" value="F:exonuclease activity"/>
    <property type="evidence" value="ECO:0007669"/>
    <property type="project" value="UniProtKB-KW"/>
</dbReference>
<feature type="domain" description="PD-(D/E)XK endonuclease-like" evidence="11">
    <location>
        <begin position="764"/>
        <end position="1052"/>
    </location>
</feature>
<dbReference type="Gene3D" id="3.40.50.300">
    <property type="entry name" value="P-loop containing nucleotide triphosphate hydrolases"/>
    <property type="match status" value="1"/>
</dbReference>
<evidence type="ECO:0000256" key="3">
    <source>
        <dbReference type="ARBA" id="ARBA00022763"/>
    </source>
</evidence>
<keyword evidence="2" id="KW-0547">Nucleotide-binding</keyword>
<dbReference type="SUPFAM" id="SSF52540">
    <property type="entry name" value="P-loop containing nucleoside triphosphate hydrolases"/>
    <property type="match status" value="1"/>
</dbReference>
<evidence type="ECO:0000256" key="9">
    <source>
        <dbReference type="ARBA" id="ARBA00023204"/>
    </source>
</evidence>
<comment type="caution">
    <text evidence="12">The sequence shown here is derived from an EMBL/GenBank/DDBJ whole genome shotgun (WGS) entry which is preliminary data.</text>
</comment>
<evidence type="ECO:0000256" key="8">
    <source>
        <dbReference type="ARBA" id="ARBA00023125"/>
    </source>
</evidence>
<keyword evidence="9" id="KW-0234">DNA repair</keyword>
<evidence type="ECO:0000256" key="5">
    <source>
        <dbReference type="ARBA" id="ARBA00022806"/>
    </source>
</evidence>
<evidence type="ECO:0000256" key="6">
    <source>
        <dbReference type="ARBA" id="ARBA00022839"/>
    </source>
</evidence>
<gene>
    <name evidence="12" type="ORF">IAB08_08955</name>
</gene>
<evidence type="ECO:0000256" key="1">
    <source>
        <dbReference type="ARBA" id="ARBA00022722"/>
    </source>
</evidence>
<dbReference type="Proteomes" id="UP000823612">
    <property type="component" value="Unassembled WGS sequence"/>
</dbReference>
<keyword evidence="1" id="KW-0540">Nuclease</keyword>
<reference evidence="12" key="1">
    <citation type="submission" date="2020-10" db="EMBL/GenBank/DDBJ databases">
        <authorList>
            <person name="Gilroy R."/>
        </authorList>
    </citation>
    <scope>NUCLEOTIDE SEQUENCE</scope>
    <source>
        <strain evidence="12">2889</strain>
    </source>
</reference>
<dbReference type="GO" id="GO:0004386">
    <property type="term" value="F:helicase activity"/>
    <property type="evidence" value="ECO:0007669"/>
    <property type="project" value="UniProtKB-KW"/>
</dbReference>
<dbReference type="InterPro" id="IPR038726">
    <property type="entry name" value="PDDEXK_AddAB-type"/>
</dbReference>
<keyword evidence="8" id="KW-0238">DNA-binding</keyword>
<dbReference type="AlphaFoldDB" id="A0A9D9H325"/>
<keyword evidence="6" id="KW-0269">Exonuclease</keyword>
<keyword evidence="7" id="KW-0067">ATP-binding</keyword>
<keyword evidence="3" id="KW-0227">DNA damage</keyword>
<dbReference type="GO" id="GO:0003677">
    <property type="term" value="F:DNA binding"/>
    <property type="evidence" value="ECO:0007669"/>
    <property type="project" value="UniProtKB-KW"/>
</dbReference>
<dbReference type="PANTHER" id="PTHR30591">
    <property type="entry name" value="RECBCD ENZYME SUBUNIT RECC"/>
    <property type="match status" value="1"/>
</dbReference>
<evidence type="ECO:0000313" key="13">
    <source>
        <dbReference type="Proteomes" id="UP000823612"/>
    </source>
</evidence>
<dbReference type="InterPro" id="IPR011604">
    <property type="entry name" value="PDDEXK-like_dom_sf"/>
</dbReference>
<dbReference type="EMBL" id="JADIMZ010000133">
    <property type="protein sequence ID" value="MBO8433402.1"/>
    <property type="molecule type" value="Genomic_DNA"/>
</dbReference>
<evidence type="ECO:0000259" key="11">
    <source>
        <dbReference type="Pfam" id="PF12705"/>
    </source>
</evidence>
<protein>
    <submittedName>
        <fullName evidence="12">PD-(D/E)XK nuclease family protein</fullName>
    </submittedName>
</protein>
<keyword evidence="5" id="KW-0347">Helicase</keyword>
<dbReference type="Gene3D" id="3.90.320.10">
    <property type="match status" value="1"/>
</dbReference>
<keyword evidence="4" id="KW-0378">Hydrolase</keyword>
<dbReference type="GO" id="GO:0005524">
    <property type="term" value="F:ATP binding"/>
    <property type="evidence" value="ECO:0007669"/>
    <property type="project" value="UniProtKB-KW"/>
</dbReference>
<evidence type="ECO:0000256" key="10">
    <source>
        <dbReference type="SAM" id="MobiDB-lite"/>
    </source>
</evidence>
<dbReference type="GO" id="GO:0006281">
    <property type="term" value="P:DNA repair"/>
    <property type="evidence" value="ECO:0007669"/>
    <property type="project" value="UniProtKB-KW"/>
</dbReference>